<keyword evidence="1" id="KW-0472">Membrane</keyword>
<dbReference type="Proteomes" id="UP000519004">
    <property type="component" value="Unassembled WGS sequence"/>
</dbReference>
<sequence>MNARPASVRFLDAVATAFGLVLIWFGAMKFLPFEATAVGRWLSEHLLFGGLPASTFPALTGAIGVVEIALGLGILPGVAIRLRRYAAAGIAAFFAASLTLLLTNPVWIDSMGGFPAIGAGQGVIKNLAIAALALWLWARLSMREFEARRARDLMRWGVALVLLWIGGMKFTPVEAEAIRPLIETSPFMAWLYGVFDVQGASNLIGVVEILTALCLLTLPRAPRLGAIGLAASALTFVATLSFLFTLPGWQPGHPPPVIGNTGQFLAKDLPLLLACLVLFVEEVRPRLTRSRRR</sequence>
<dbReference type="AlphaFoldDB" id="A0A7W7Y0V3"/>
<feature type="transmembrane region" description="Helical" evidence="1">
    <location>
        <begin position="264"/>
        <end position="283"/>
    </location>
</feature>
<gene>
    <name evidence="2" type="ORF">HNQ58_001922</name>
</gene>
<organism evidence="2 3">
    <name type="scientific">Rehaibacterium terrae</name>
    <dbReference type="NCBI Taxonomy" id="1341696"/>
    <lineage>
        <taxon>Bacteria</taxon>
        <taxon>Pseudomonadati</taxon>
        <taxon>Pseudomonadota</taxon>
        <taxon>Gammaproteobacteria</taxon>
        <taxon>Lysobacterales</taxon>
        <taxon>Lysobacteraceae</taxon>
        <taxon>Rehaibacterium</taxon>
    </lineage>
</organism>
<feature type="transmembrane region" description="Helical" evidence="1">
    <location>
        <begin position="224"/>
        <end position="244"/>
    </location>
</feature>
<feature type="transmembrane region" description="Helical" evidence="1">
    <location>
        <begin position="7"/>
        <end position="27"/>
    </location>
</feature>
<dbReference type="GO" id="GO:0005886">
    <property type="term" value="C:plasma membrane"/>
    <property type="evidence" value="ECO:0007669"/>
    <property type="project" value="TreeGrafter"/>
</dbReference>
<evidence type="ECO:0000313" key="3">
    <source>
        <dbReference type="Proteomes" id="UP000519004"/>
    </source>
</evidence>
<dbReference type="EMBL" id="JACHHX010000013">
    <property type="protein sequence ID" value="MBB5016012.1"/>
    <property type="molecule type" value="Genomic_DNA"/>
</dbReference>
<accession>A0A7W7Y0V3</accession>
<feature type="transmembrane region" description="Helical" evidence="1">
    <location>
        <begin position="190"/>
        <end position="217"/>
    </location>
</feature>
<dbReference type="InterPro" id="IPR007339">
    <property type="entry name" value="RclC-like"/>
</dbReference>
<comment type="caution">
    <text evidence="2">The sequence shown here is derived from an EMBL/GenBank/DDBJ whole genome shotgun (WGS) entry which is preliminary data.</text>
</comment>
<dbReference type="GO" id="GO:1901530">
    <property type="term" value="P:response to hypochlorite"/>
    <property type="evidence" value="ECO:0007669"/>
    <property type="project" value="TreeGrafter"/>
</dbReference>
<name>A0A7W7Y0V3_9GAMM</name>
<dbReference type="RefSeq" id="WP_183948686.1">
    <property type="nucleotide sequence ID" value="NZ_JACHHX010000013.1"/>
</dbReference>
<reference evidence="2 3" key="1">
    <citation type="submission" date="2020-08" db="EMBL/GenBank/DDBJ databases">
        <title>Genomic Encyclopedia of Type Strains, Phase IV (KMG-IV): sequencing the most valuable type-strain genomes for metagenomic binning, comparative biology and taxonomic classification.</title>
        <authorList>
            <person name="Goeker M."/>
        </authorList>
    </citation>
    <scope>NUCLEOTIDE SEQUENCE [LARGE SCALE GENOMIC DNA]</scope>
    <source>
        <strain evidence="2 3">DSM 25897</strain>
    </source>
</reference>
<evidence type="ECO:0000313" key="2">
    <source>
        <dbReference type="EMBL" id="MBB5016012.1"/>
    </source>
</evidence>
<keyword evidence="1" id="KW-0812">Transmembrane</keyword>
<dbReference type="PANTHER" id="PTHR40106">
    <property type="entry name" value="INNER MEMBRANE PROTEIN RCLC"/>
    <property type="match status" value="1"/>
</dbReference>
<feature type="transmembrane region" description="Helical" evidence="1">
    <location>
        <begin position="47"/>
        <end position="73"/>
    </location>
</feature>
<keyword evidence="3" id="KW-1185">Reference proteome</keyword>
<dbReference type="PANTHER" id="PTHR40106:SF1">
    <property type="entry name" value="INNER MEMBRANE PROTEIN RCLC"/>
    <property type="match status" value="1"/>
</dbReference>
<dbReference type="Pfam" id="PF04224">
    <property type="entry name" value="DUF417"/>
    <property type="match status" value="2"/>
</dbReference>
<keyword evidence="1" id="KW-1133">Transmembrane helix</keyword>
<feature type="transmembrane region" description="Helical" evidence="1">
    <location>
        <begin position="123"/>
        <end position="141"/>
    </location>
</feature>
<evidence type="ECO:0000256" key="1">
    <source>
        <dbReference type="SAM" id="Phobius"/>
    </source>
</evidence>
<proteinExistence type="predicted"/>
<protein>
    <submittedName>
        <fullName evidence="2">Putative membrane protein YkgB</fullName>
    </submittedName>
</protein>
<feature type="transmembrane region" description="Helical" evidence="1">
    <location>
        <begin position="85"/>
        <end position="103"/>
    </location>
</feature>